<dbReference type="Proteomes" id="UP000244173">
    <property type="component" value="Chromosome"/>
</dbReference>
<dbReference type="GO" id="GO:1904680">
    <property type="term" value="F:peptide transmembrane transporter activity"/>
    <property type="evidence" value="ECO:0007669"/>
    <property type="project" value="TreeGrafter"/>
</dbReference>
<dbReference type="STRING" id="1122240.GCA_000620105_01519"/>
<reference evidence="4 5" key="1">
    <citation type="submission" date="2018-04" db="EMBL/GenBank/DDBJ databases">
        <title>Denitrifier Microvirgula.</title>
        <authorList>
            <person name="Anderson E."/>
            <person name="Jang J."/>
            <person name="Ishii S."/>
        </authorList>
    </citation>
    <scope>NUCLEOTIDE SEQUENCE [LARGE SCALE GENOMIC DNA]</scope>
    <source>
        <strain evidence="4 5">BE2.4</strain>
    </source>
</reference>
<dbReference type="GO" id="GO:0043190">
    <property type="term" value="C:ATP-binding cassette (ABC) transporter complex"/>
    <property type="evidence" value="ECO:0007669"/>
    <property type="project" value="InterPro"/>
</dbReference>
<dbReference type="CDD" id="cd08497">
    <property type="entry name" value="MbnE-like"/>
    <property type="match status" value="1"/>
</dbReference>
<evidence type="ECO:0000256" key="2">
    <source>
        <dbReference type="SAM" id="SignalP"/>
    </source>
</evidence>
<sequence length="612" mass="69131">MRLLPAVLMTVALACVAPAAMASSSVALGYTPKYPAGFRQFDYVNGDAPRGGRLRLPALGSFDTLNPFTLKGDKEAGVAALMFDTLAEKSLDEPFSLYGLLADDMRLAPNGKSVTFHLNPRARFSNGDPVLAADVVASFNALTRDKSAHPRYRFYWADITRAVAVGPLTVRFDFRERNAELHMIIAELPIFSRKWGNGKPLGERTLIAPIGSGPYRLKSYQLGRQSVFERRDDYWARDLPVRRGMFNFDQVVFRYLRDDTVRLESFKAGEYDVSSENIAKQWARGYRGERFDDGRIVKATFPHQNPQGMQGFAMNLRRAPFQDRRVREAMVLAFDFEWANHKLFYDQYSRSNSYFSNSELAAQGMPSAAELKLLEPYRGQLPPAVFGPAVMAPDNGSPAALRANLRRAAALLTEAGYPMRGAQRVDARGRPLELEFLTFSKAYERIIAPYARNLARLGILLSVRTVDPAIYQQRSDDFDFDMTVAVYPMSLSPGNEMFEFFGSKTAESRGSTNTVGLKSPVVDHLLGEFTRFQNREQLVTASHALDRVLRADYLMVPNWHLARHRIAYWNRFGYPKTLPRYYQPLDWVIRTWWEVRPATRDADADDGAGRAG</sequence>
<dbReference type="EMBL" id="CP028519">
    <property type="protein sequence ID" value="AVY95007.1"/>
    <property type="molecule type" value="Genomic_DNA"/>
</dbReference>
<dbReference type="SUPFAM" id="SSF53850">
    <property type="entry name" value="Periplasmic binding protein-like II"/>
    <property type="match status" value="1"/>
</dbReference>
<dbReference type="InterPro" id="IPR039424">
    <property type="entry name" value="SBP_5"/>
</dbReference>
<organism evidence="4 5">
    <name type="scientific">Microvirgula aerodenitrificans</name>
    <dbReference type="NCBI Taxonomy" id="57480"/>
    <lineage>
        <taxon>Bacteria</taxon>
        <taxon>Pseudomonadati</taxon>
        <taxon>Pseudomonadota</taxon>
        <taxon>Betaproteobacteria</taxon>
        <taxon>Neisseriales</taxon>
        <taxon>Aquaspirillaceae</taxon>
        <taxon>Microvirgula</taxon>
    </lineage>
</organism>
<dbReference type="GO" id="GO:0042884">
    <property type="term" value="P:microcin transport"/>
    <property type="evidence" value="ECO:0007669"/>
    <property type="project" value="TreeGrafter"/>
</dbReference>
<evidence type="ECO:0000259" key="3">
    <source>
        <dbReference type="Pfam" id="PF00496"/>
    </source>
</evidence>
<feature type="signal peptide" evidence="2">
    <location>
        <begin position="1"/>
        <end position="22"/>
    </location>
</feature>
<dbReference type="PANTHER" id="PTHR30290:SF64">
    <property type="entry name" value="ABC TRANSPORTER PERIPLASMIC BINDING PROTEIN"/>
    <property type="match status" value="1"/>
</dbReference>
<dbReference type="Gene3D" id="3.40.190.10">
    <property type="entry name" value="Periplasmic binding protein-like II"/>
    <property type="match status" value="1"/>
</dbReference>
<evidence type="ECO:0000313" key="4">
    <source>
        <dbReference type="EMBL" id="AVY95007.1"/>
    </source>
</evidence>
<dbReference type="GO" id="GO:0015833">
    <property type="term" value="P:peptide transport"/>
    <property type="evidence" value="ECO:0007669"/>
    <property type="project" value="TreeGrafter"/>
</dbReference>
<proteinExistence type="predicted"/>
<gene>
    <name evidence="4" type="ORF">DAI18_13850</name>
</gene>
<dbReference type="AlphaFoldDB" id="A0A2S0PCL3"/>
<protein>
    <submittedName>
        <fullName evidence="4">ABC transporter substrate-binding protein</fullName>
    </submittedName>
</protein>
<dbReference type="GO" id="GO:0030288">
    <property type="term" value="C:outer membrane-bounded periplasmic space"/>
    <property type="evidence" value="ECO:0007669"/>
    <property type="project" value="TreeGrafter"/>
</dbReference>
<dbReference type="Pfam" id="PF00496">
    <property type="entry name" value="SBP_bac_5"/>
    <property type="match status" value="1"/>
</dbReference>
<dbReference type="Gene3D" id="3.10.105.10">
    <property type="entry name" value="Dipeptide-binding Protein, Domain 3"/>
    <property type="match status" value="1"/>
</dbReference>
<dbReference type="PROSITE" id="PS51257">
    <property type="entry name" value="PROKAR_LIPOPROTEIN"/>
    <property type="match status" value="1"/>
</dbReference>
<feature type="chain" id="PRO_5015614575" evidence="2">
    <location>
        <begin position="23"/>
        <end position="612"/>
    </location>
</feature>
<accession>A0A2S0PCL3</accession>
<dbReference type="PANTHER" id="PTHR30290">
    <property type="entry name" value="PERIPLASMIC BINDING COMPONENT OF ABC TRANSPORTER"/>
    <property type="match status" value="1"/>
</dbReference>
<dbReference type="KEGG" id="maer:DAI18_13850"/>
<dbReference type="OrthoDB" id="9801799at2"/>
<evidence type="ECO:0000313" key="5">
    <source>
        <dbReference type="Proteomes" id="UP000244173"/>
    </source>
</evidence>
<dbReference type="PIRSF" id="PIRSF002741">
    <property type="entry name" value="MppA"/>
    <property type="match status" value="1"/>
</dbReference>
<evidence type="ECO:0000256" key="1">
    <source>
        <dbReference type="ARBA" id="ARBA00022729"/>
    </source>
</evidence>
<name>A0A2S0PCL3_9NEIS</name>
<dbReference type="InterPro" id="IPR000914">
    <property type="entry name" value="SBP_5_dom"/>
</dbReference>
<dbReference type="InterPro" id="IPR030678">
    <property type="entry name" value="Peptide/Ni-bd"/>
</dbReference>
<feature type="domain" description="Solute-binding protein family 5" evidence="3">
    <location>
        <begin position="98"/>
        <end position="506"/>
    </location>
</feature>
<keyword evidence="1 2" id="KW-0732">Signal</keyword>
<keyword evidence="5" id="KW-1185">Reference proteome</keyword>